<gene>
    <name evidence="2" type="ORF">NCTC13316_02750</name>
</gene>
<dbReference type="RefSeq" id="WP_115332169.1">
    <property type="nucleotide sequence ID" value="NZ_CAAAHP010000003.1"/>
</dbReference>
<protein>
    <submittedName>
        <fullName evidence="2">Uncharacterized protein</fullName>
    </submittedName>
</protein>
<evidence type="ECO:0000256" key="1">
    <source>
        <dbReference type="SAM" id="Phobius"/>
    </source>
</evidence>
<evidence type="ECO:0000313" key="3">
    <source>
        <dbReference type="Proteomes" id="UP000254794"/>
    </source>
</evidence>
<accession>A0A378JR20</accession>
<reference evidence="2 3" key="1">
    <citation type="submission" date="2018-06" db="EMBL/GenBank/DDBJ databases">
        <authorList>
            <consortium name="Pathogen Informatics"/>
            <person name="Doyle S."/>
        </authorList>
    </citation>
    <scope>NUCLEOTIDE SEQUENCE [LARGE SCALE GENOMIC DNA]</scope>
    <source>
        <strain evidence="2 3">NCTC13316</strain>
    </source>
</reference>
<dbReference type="AlphaFoldDB" id="A0A378JR20"/>
<dbReference type="Proteomes" id="UP000254794">
    <property type="component" value="Unassembled WGS sequence"/>
</dbReference>
<sequence>MAKVRLDKYIRPETLENLKINKDFKASNVLAPAYNFLTGPVRSNTTSNFFAPYKGPVKNLAADVAKSVGSIIYAPLAWGVLSVAVAAVAVASAIASLGYLMMAGATRLAGKKEASADNLAISKQLGILAGMSAVGTVALAVMTAISGPENILKLGTRTFSTIKDKVSSQPKVEVEYSTATAYSF</sequence>
<feature type="transmembrane region" description="Helical" evidence="1">
    <location>
        <begin position="125"/>
        <end position="145"/>
    </location>
</feature>
<feature type="transmembrane region" description="Helical" evidence="1">
    <location>
        <begin position="76"/>
        <end position="104"/>
    </location>
</feature>
<keyword evidence="1" id="KW-1133">Transmembrane helix</keyword>
<dbReference type="OrthoDB" id="5653411at2"/>
<keyword evidence="1" id="KW-0472">Membrane</keyword>
<proteinExistence type="predicted"/>
<keyword evidence="1" id="KW-0812">Transmembrane</keyword>
<name>A0A378JR20_9GAMM</name>
<evidence type="ECO:0000313" key="2">
    <source>
        <dbReference type="EMBL" id="STX52629.1"/>
    </source>
</evidence>
<keyword evidence="3" id="KW-1185">Reference proteome</keyword>
<dbReference type="EMBL" id="UGOD01000001">
    <property type="protein sequence ID" value="STX52629.1"/>
    <property type="molecule type" value="Genomic_DNA"/>
</dbReference>
<organism evidence="2 3">
    <name type="scientific">Legionella busanensis</name>
    <dbReference type="NCBI Taxonomy" id="190655"/>
    <lineage>
        <taxon>Bacteria</taxon>
        <taxon>Pseudomonadati</taxon>
        <taxon>Pseudomonadota</taxon>
        <taxon>Gammaproteobacteria</taxon>
        <taxon>Legionellales</taxon>
        <taxon>Legionellaceae</taxon>
        <taxon>Legionella</taxon>
    </lineage>
</organism>